<dbReference type="SMART" id="SM00355">
    <property type="entry name" value="ZnF_C2H2"/>
    <property type="match status" value="2"/>
</dbReference>
<dbReference type="InParanoid" id="A0A5E4F5J7"/>
<evidence type="ECO:0000256" key="3">
    <source>
        <dbReference type="ARBA" id="ARBA00022737"/>
    </source>
</evidence>
<dbReference type="PROSITE" id="PS50157">
    <property type="entry name" value="ZINC_FINGER_C2H2_2"/>
    <property type="match status" value="2"/>
</dbReference>
<evidence type="ECO:0000256" key="1">
    <source>
        <dbReference type="ARBA" id="ARBA00004123"/>
    </source>
</evidence>
<evidence type="ECO:0000313" key="12">
    <source>
        <dbReference type="Proteomes" id="UP000327085"/>
    </source>
</evidence>
<evidence type="ECO:0000256" key="8">
    <source>
        <dbReference type="ARBA" id="ARBA00023242"/>
    </source>
</evidence>
<accession>A0A5E4F5J7</accession>
<sequence length="178" mass="19502">MKRGREDQDDQTLDLVNCLMLLSKIDQPDSSPTKAEDLKRGRVFTCKTCNREFPSFQALGGHRASHKKPKLMPGGAVDLLQLAQSPGSPAKPKTHECHVCGLEFAVGQALGGHMRRHREEIQGNAVGARSSPAMPVLKKSNSSKRVSSFNLDLNLDLRLGLPGHHSQYDLATKLQLIS</sequence>
<comment type="subcellular location">
    <subcellularLocation>
        <location evidence="1">Nucleus</location>
    </subcellularLocation>
</comment>
<keyword evidence="3" id="KW-0677">Repeat</keyword>
<keyword evidence="7" id="KW-0804">Transcription</keyword>
<reference evidence="12" key="1">
    <citation type="journal article" date="2020" name="Plant J.">
        <title>Transposons played a major role in the diversification between the closely related almond and peach genomes: results from the almond genome sequence.</title>
        <authorList>
            <person name="Alioto T."/>
            <person name="Alexiou K.G."/>
            <person name="Bardil A."/>
            <person name="Barteri F."/>
            <person name="Castanera R."/>
            <person name="Cruz F."/>
            <person name="Dhingra A."/>
            <person name="Duval H."/>
            <person name="Fernandez I Marti A."/>
            <person name="Frias L."/>
            <person name="Galan B."/>
            <person name="Garcia J.L."/>
            <person name="Howad W."/>
            <person name="Gomez-Garrido J."/>
            <person name="Gut M."/>
            <person name="Julca I."/>
            <person name="Morata J."/>
            <person name="Puigdomenech P."/>
            <person name="Ribeca P."/>
            <person name="Rubio Cabetas M.J."/>
            <person name="Vlasova A."/>
            <person name="Wirthensohn M."/>
            <person name="Garcia-Mas J."/>
            <person name="Gabaldon T."/>
            <person name="Casacuberta J.M."/>
            <person name="Arus P."/>
        </authorList>
    </citation>
    <scope>NUCLEOTIDE SEQUENCE [LARGE SCALE GENOMIC DNA]</scope>
    <source>
        <strain evidence="12">cv. Texas</strain>
    </source>
</reference>
<evidence type="ECO:0000313" key="11">
    <source>
        <dbReference type="EMBL" id="VVA23136.1"/>
    </source>
</evidence>
<evidence type="ECO:0000256" key="6">
    <source>
        <dbReference type="ARBA" id="ARBA00023015"/>
    </source>
</evidence>
<dbReference type="PANTHER" id="PTHR26374">
    <property type="entry name" value="ZINC FINGER PROTEIN ZAT5"/>
    <property type="match status" value="1"/>
</dbReference>
<evidence type="ECO:0000256" key="4">
    <source>
        <dbReference type="ARBA" id="ARBA00022771"/>
    </source>
</evidence>
<feature type="domain" description="C2H2-type" evidence="10">
    <location>
        <begin position="44"/>
        <end position="71"/>
    </location>
</feature>
<evidence type="ECO:0000256" key="2">
    <source>
        <dbReference type="ARBA" id="ARBA00022723"/>
    </source>
</evidence>
<dbReference type="PANTHER" id="PTHR26374:SF379">
    <property type="entry name" value="ZINC FINGER PROTEIN ZAT12"/>
    <property type="match status" value="1"/>
</dbReference>
<feature type="domain" description="C2H2-type" evidence="10">
    <location>
        <begin position="95"/>
        <end position="122"/>
    </location>
</feature>
<dbReference type="GO" id="GO:0005634">
    <property type="term" value="C:nucleus"/>
    <property type="evidence" value="ECO:0007669"/>
    <property type="project" value="UniProtKB-SubCell"/>
</dbReference>
<evidence type="ECO:0000256" key="5">
    <source>
        <dbReference type="ARBA" id="ARBA00022833"/>
    </source>
</evidence>
<dbReference type="OMA" id="EDEQTMD"/>
<gene>
    <name evidence="11" type="ORF">ALMOND_2B012042</name>
</gene>
<name>A0A5E4F5J7_PRUDU</name>
<protein>
    <submittedName>
        <fullName evidence="11">PREDICTED: zinc finger</fullName>
    </submittedName>
</protein>
<dbReference type="EMBL" id="CABIKO010000067">
    <property type="protein sequence ID" value="VVA23136.1"/>
    <property type="molecule type" value="Genomic_DNA"/>
</dbReference>
<dbReference type="Gene3D" id="3.30.160.60">
    <property type="entry name" value="Classic Zinc Finger"/>
    <property type="match status" value="1"/>
</dbReference>
<dbReference type="AlphaFoldDB" id="A0A5E4F5J7"/>
<keyword evidence="2" id="KW-0479">Metal-binding</keyword>
<dbReference type="Pfam" id="PF13912">
    <property type="entry name" value="zf-C2H2_6"/>
    <property type="match status" value="2"/>
</dbReference>
<proteinExistence type="predicted"/>
<keyword evidence="4 9" id="KW-0863">Zinc-finger</keyword>
<organism evidence="11 12">
    <name type="scientific">Prunus dulcis</name>
    <name type="common">Almond</name>
    <name type="synonym">Amygdalus dulcis</name>
    <dbReference type="NCBI Taxonomy" id="3755"/>
    <lineage>
        <taxon>Eukaryota</taxon>
        <taxon>Viridiplantae</taxon>
        <taxon>Streptophyta</taxon>
        <taxon>Embryophyta</taxon>
        <taxon>Tracheophyta</taxon>
        <taxon>Spermatophyta</taxon>
        <taxon>Magnoliopsida</taxon>
        <taxon>eudicotyledons</taxon>
        <taxon>Gunneridae</taxon>
        <taxon>Pentapetalae</taxon>
        <taxon>rosids</taxon>
        <taxon>fabids</taxon>
        <taxon>Rosales</taxon>
        <taxon>Rosaceae</taxon>
        <taxon>Amygdaloideae</taxon>
        <taxon>Amygdaleae</taxon>
        <taxon>Prunus</taxon>
    </lineage>
</organism>
<keyword evidence="6" id="KW-0805">Transcription regulation</keyword>
<evidence type="ECO:0000256" key="9">
    <source>
        <dbReference type="PROSITE-ProRule" id="PRU00042"/>
    </source>
</evidence>
<dbReference type="Proteomes" id="UP000327085">
    <property type="component" value="Chromosome 6"/>
</dbReference>
<dbReference type="PROSITE" id="PS00028">
    <property type="entry name" value="ZINC_FINGER_C2H2_1"/>
    <property type="match status" value="2"/>
</dbReference>
<evidence type="ECO:0000259" key="10">
    <source>
        <dbReference type="PROSITE" id="PS50157"/>
    </source>
</evidence>
<keyword evidence="8" id="KW-0539">Nucleus</keyword>
<dbReference type="GO" id="GO:0008270">
    <property type="term" value="F:zinc ion binding"/>
    <property type="evidence" value="ECO:0007669"/>
    <property type="project" value="UniProtKB-KW"/>
</dbReference>
<dbReference type="GO" id="GO:0010200">
    <property type="term" value="P:response to chitin"/>
    <property type="evidence" value="ECO:0007669"/>
    <property type="project" value="TreeGrafter"/>
</dbReference>
<dbReference type="GO" id="GO:0006950">
    <property type="term" value="P:response to stress"/>
    <property type="evidence" value="ECO:0007669"/>
    <property type="project" value="TreeGrafter"/>
</dbReference>
<dbReference type="SUPFAM" id="SSF57667">
    <property type="entry name" value="beta-beta-alpha zinc fingers"/>
    <property type="match status" value="1"/>
</dbReference>
<keyword evidence="5" id="KW-0862">Zinc</keyword>
<dbReference type="Gramene" id="VVA23136">
    <property type="protein sequence ID" value="VVA23136"/>
    <property type="gene ID" value="Prudul26B012042"/>
</dbReference>
<evidence type="ECO:0000256" key="7">
    <source>
        <dbReference type="ARBA" id="ARBA00023163"/>
    </source>
</evidence>
<dbReference type="InterPro" id="IPR013087">
    <property type="entry name" value="Znf_C2H2_type"/>
</dbReference>
<dbReference type="InterPro" id="IPR036236">
    <property type="entry name" value="Znf_C2H2_sf"/>
</dbReference>